<dbReference type="PANTHER" id="PTHR47872">
    <property type="entry name" value="NUCLEAR RNA EXPORT FACTOR SDE5-RELATED"/>
    <property type="match status" value="1"/>
</dbReference>
<dbReference type="InterPro" id="IPR013899">
    <property type="entry name" value="DUF1771"/>
</dbReference>
<dbReference type="Pfam" id="PF24767">
    <property type="entry name" value="UBA_At5g58720"/>
    <property type="match status" value="1"/>
</dbReference>
<protein>
    <submittedName>
        <fullName evidence="4 5">Nuclear RNA export factor SDE5</fullName>
    </submittedName>
</protein>
<feature type="domain" description="DUF1771" evidence="2">
    <location>
        <begin position="335"/>
        <end position="400"/>
    </location>
</feature>
<evidence type="ECO:0000313" key="4">
    <source>
        <dbReference type="RefSeq" id="XP_004485769.1"/>
    </source>
</evidence>
<dbReference type="PANTHER" id="PTHR47872:SF3">
    <property type="entry name" value="NUCLEAR RNA EXPORT FACTOR SDE5 ISOFORM X1"/>
    <property type="match status" value="1"/>
</dbReference>
<keyword evidence="3" id="KW-1185">Reference proteome</keyword>
<dbReference type="RefSeq" id="XP_004485769.1">
    <property type="nucleotide sequence ID" value="XM_004485712.3"/>
</dbReference>
<feature type="compositionally biased region" description="Basic and acidic residues" evidence="1">
    <location>
        <begin position="224"/>
        <end position="241"/>
    </location>
</feature>
<dbReference type="STRING" id="3827.A0A1S2X9R0"/>
<feature type="compositionally biased region" description="Basic and acidic residues" evidence="1">
    <location>
        <begin position="70"/>
        <end position="83"/>
    </location>
</feature>
<dbReference type="SMART" id="SM01162">
    <property type="entry name" value="DUF1771"/>
    <property type="match status" value="1"/>
</dbReference>
<gene>
    <name evidence="4 5" type="primary">LOC101491377</name>
</gene>
<dbReference type="InterPro" id="IPR056254">
    <property type="entry name" value="At5g58720/SDE5-like_UBA-like"/>
</dbReference>
<dbReference type="Proteomes" id="UP000087171">
    <property type="component" value="Chromosome Ca1"/>
</dbReference>
<name>A0A1S2X9R0_CICAR</name>
<dbReference type="OrthoDB" id="1928104at2759"/>
<dbReference type="Pfam" id="PF08590">
    <property type="entry name" value="DUF1771"/>
    <property type="match status" value="1"/>
</dbReference>
<dbReference type="KEGG" id="cam:101491377"/>
<sequence>MEVAGQNIVIYDEDKALKFLLEAFGHSYSLEEIASAYCKASRNLDLAAEILYEMKGSSSTSGTLSSSSDTKVEESSESSDGHPFENSFHGKKSFRPKVRPVSTGSVSSIIGKSYVRPVPSVNRSNGTTKPAKLDAKTLPMTGIWRENSKSEPKSSKHDHLQDDMEEFLFKMLGDGFQLDRNMIREVLGTCGYDMQKSLEKLLDQSAMDLDKRPAVGHDSPGKLADMKPKSEASPSERKSWDSRGNGNIYSIKEVELHQRQKERHDIQKEVLSNLFSYPEHFEEPPKRIVRGLNKNSPYGVGHVVFEPPKDSPEEYKIDMDFGRRANEADGEDEADYQCVRKAVKEYRVTMMEYYKAAVDAFAKGDQIKAQKFLDEGQFYLKKAREADEESSRMILETRTTEAQEMVLDLSDHEPKDAIRLLKCHLSSLSGITSFDCLKVIFNPNDQAKKKRSCRRVVLKLLEEESIKWIEGEMAGTILIRLDNIERKRLSFFKT</sequence>
<evidence type="ECO:0000313" key="3">
    <source>
        <dbReference type="Proteomes" id="UP000087171"/>
    </source>
</evidence>
<evidence type="ECO:0000259" key="2">
    <source>
        <dbReference type="SMART" id="SM01162"/>
    </source>
</evidence>
<dbReference type="GeneID" id="101491377"/>
<feature type="region of interest" description="Disordered" evidence="1">
    <location>
        <begin position="57"/>
        <end position="104"/>
    </location>
</feature>
<feature type="region of interest" description="Disordered" evidence="1">
    <location>
        <begin position="211"/>
        <end position="244"/>
    </location>
</feature>
<evidence type="ECO:0000313" key="5">
    <source>
        <dbReference type="RefSeq" id="XP_004485770.1"/>
    </source>
</evidence>
<accession>A0A1S2X9R0</accession>
<reference evidence="4 5" key="2">
    <citation type="submission" date="2025-04" db="UniProtKB">
        <authorList>
            <consortium name="RefSeq"/>
        </authorList>
    </citation>
    <scope>IDENTIFICATION</scope>
    <source>
        <tissue evidence="4 5">Etiolated seedlings</tissue>
    </source>
</reference>
<evidence type="ECO:0000256" key="1">
    <source>
        <dbReference type="SAM" id="MobiDB-lite"/>
    </source>
</evidence>
<dbReference type="PaxDb" id="3827-XP_004485769.1"/>
<dbReference type="AlphaFoldDB" id="A0A1S2X9R0"/>
<organism evidence="3 4">
    <name type="scientific">Cicer arietinum</name>
    <name type="common">Chickpea</name>
    <name type="synonym">Garbanzo</name>
    <dbReference type="NCBI Taxonomy" id="3827"/>
    <lineage>
        <taxon>Eukaryota</taxon>
        <taxon>Viridiplantae</taxon>
        <taxon>Streptophyta</taxon>
        <taxon>Embryophyta</taxon>
        <taxon>Tracheophyta</taxon>
        <taxon>Spermatophyta</taxon>
        <taxon>Magnoliopsida</taxon>
        <taxon>eudicotyledons</taxon>
        <taxon>Gunneridae</taxon>
        <taxon>Pentapetalae</taxon>
        <taxon>rosids</taxon>
        <taxon>fabids</taxon>
        <taxon>Fabales</taxon>
        <taxon>Fabaceae</taxon>
        <taxon>Papilionoideae</taxon>
        <taxon>50 kb inversion clade</taxon>
        <taxon>NPAAA clade</taxon>
        <taxon>Hologalegina</taxon>
        <taxon>IRL clade</taxon>
        <taxon>Cicereae</taxon>
        <taxon>Cicer</taxon>
    </lineage>
</organism>
<dbReference type="eggNOG" id="KOG2401">
    <property type="taxonomic scope" value="Eukaryota"/>
</dbReference>
<proteinExistence type="predicted"/>
<dbReference type="RefSeq" id="XP_004485770.1">
    <property type="nucleotide sequence ID" value="XM_004485713.3"/>
</dbReference>
<reference evidence="3" key="1">
    <citation type="journal article" date="2013" name="Nat. Biotechnol.">
        <title>Draft genome sequence of chickpea (Cicer arietinum) provides a resource for trait improvement.</title>
        <authorList>
            <person name="Varshney R.K."/>
            <person name="Song C."/>
            <person name="Saxena R.K."/>
            <person name="Azam S."/>
            <person name="Yu S."/>
            <person name="Sharpe A.G."/>
            <person name="Cannon S."/>
            <person name="Baek J."/>
            <person name="Rosen B.D."/>
            <person name="Tar'an B."/>
            <person name="Millan T."/>
            <person name="Zhang X."/>
            <person name="Ramsay L.D."/>
            <person name="Iwata A."/>
            <person name="Wang Y."/>
            <person name="Nelson W."/>
            <person name="Farmer A.D."/>
            <person name="Gaur P.M."/>
            <person name="Soderlund C."/>
            <person name="Penmetsa R.V."/>
            <person name="Xu C."/>
            <person name="Bharti A.K."/>
            <person name="He W."/>
            <person name="Winter P."/>
            <person name="Zhao S."/>
            <person name="Hane J.K."/>
            <person name="Carrasquilla-Garcia N."/>
            <person name="Condie J.A."/>
            <person name="Upadhyaya H.D."/>
            <person name="Luo M.C."/>
            <person name="Thudi M."/>
            <person name="Gowda C.L."/>
            <person name="Singh N.P."/>
            <person name="Lichtenzveig J."/>
            <person name="Gali K.K."/>
            <person name="Rubio J."/>
            <person name="Nadarajan N."/>
            <person name="Dolezel J."/>
            <person name="Bansal K.C."/>
            <person name="Xu X."/>
            <person name="Edwards D."/>
            <person name="Zhang G."/>
            <person name="Kahl G."/>
            <person name="Gil J."/>
            <person name="Singh K.B."/>
            <person name="Datta S.K."/>
            <person name="Jackson S.A."/>
            <person name="Wang J."/>
            <person name="Cook D.R."/>
        </authorList>
    </citation>
    <scope>NUCLEOTIDE SEQUENCE [LARGE SCALE GENOMIC DNA]</scope>
    <source>
        <strain evidence="3">cv. CDC Frontier</strain>
    </source>
</reference>
<feature type="compositionally biased region" description="Basic residues" evidence="1">
    <location>
        <begin position="89"/>
        <end position="98"/>
    </location>
</feature>
<feature type="compositionally biased region" description="Low complexity" evidence="1">
    <location>
        <begin position="57"/>
        <end position="69"/>
    </location>
</feature>